<dbReference type="GO" id="GO:0045087">
    <property type="term" value="P:innate immune response"/>
    <property type="evidence" value="ECO:0007669"/>
    <property type="project" value="UniProtKB-ARBA"/>
</dbReference>
<evidence type="ECO:0000256" key="11">
    <source>
        <dbReference type="ARBA" id="ARBA00022840"/>
    </source>
</evidence>
<evidence type="ECO:0000256" key="3">
    <source>
        <dbReference type="ARBA" id="ARBA00012513"/>
    </source>
</evidence>
<dbReference type="Proteomes" id="UP001140949">
    <property type="component" value="Unassembled WGS sequence"/>
</dbReference>
<evidence type="ECO:0000256" key="15">
    <source>
        <dbReference type="PROSITE-ProRule" id="PRU10141"/>
    </source>
</evidence>
<evidence type="ECO:0000256" key="9">
    <source>
        <dbReference type="ARBA" id="ARBA00022777"/>
    </source>
</evidence>
<comment type="similarity">
    <text evidence="2">Belongs to the protein kinase superfamily. Ser/Thr protein kinase family.</text>
</comment>
<dbReference type="GO" id="GO:0004674">
    <property type="term" value="F:protein serine/threonine kinase activity"/>
    <property type="evidence" value="ECO:0007669"/>
    <property type="project" value="UniProtKB-KW"/>
</dbReference>
<accession>A0AAX6GS69</accession>
<dbReference type="InterPro" id="IPR001245">
    <property type="entry name" value="Ser-Thr/Tyr_kinase_cat_dom"/>
</dbReference>
<dbReference type="InterPro" id="IPR017441">
    <property type="entry name" value="Protein_kinase_ATP_BS"/>
</dbReference>
<dbReference type="InterPro" id="IPR000719">
    <property type="entry name" value="Prot_kinase_dom"/>
</dbReference>
<dbReference type="Gene3D" id="1.10.510.10">
    <property type="entry name" value="Transferase(Phosphotransferase) domain 1"/>
    <property type="match status" value="1"/>
</dbReference>
<evidence type="ECO:0000256" key="5">
    <source>
        <dbReference type="ARBA" id="ARBA00022527"/>
    </source>
</evidence>
<keyword evidence="4" id="KW-1003">Cell membrane</keyword>
<keyword evidence="21" id="KW-1185">Reference proteome</keyword>
<reference evidence="20" key="1">
    <citation type="journal article" date="2023" name="GigaByte">
        <title>Genome assembly of the bearded iris, Iris pallida Lam.</title>
        <authorList>
            <person name="Bruccoleri R.E."/>
            <person name="Oakeley E.J."/>
            <person name="Faust A.M.E."/>
            <person name="Altorfer M."/>
            <person name="Dessus-Babus S."/>
            <person name="Burckhardt D."/>
            <person name="Oertli M."/>
            <person name="Naumann U."/>
            <person name="Petersen F."/>
            <person name="Wong J."/>
        </authorList>
    </citation>
    <scope>NUCLEOTIDE SEQUENCE</scope>
    <source>
        <strain evidence="20">GSM-AAB239-AS_SAM_17_03QT</strain>
    </source>
</reference>
<evidence type="ECO:0000256" key="14">
    <source>
        <dbReference type="ARBA" id="ARBA00048679"/>
    </source>
</evidence>
<keyword evidence="5 16" id="KW-0723">Serine/threonine-protein kinase</keyword>
<evidence type="ECO:0000256" key="7">
    <source>
        <dbReference type="ARBA" id="ARBA00022679"/>
    </source>
</evidence>
<dbReference type="PANTHER" id="PTHR47985">
    <property type="entry name" value="OS07G0668900 PROTEIN"/>
    <property type="match status" value="1"/>
</dbReference>
<dbReference type="PROSITE" id="PS00108">
    <property type="entry name" value="PROTEIN_KINASE_ST"/>
    <property type="match status" value="1"/>
</dbReference>
<feature type="binding site" evidence="15">
    <location>
        <position position="107"/>
    </location>
    <ligand>
        <name>ATP</name>
        <dbReference type="ChEBI" id="CHEBI:30616"/>
    </ligand>
</feature>
<dbReference type="EMBL" id="JANAVB010016799">
    <property type="protein sequence ID" value="KAJ6831414.1"/>
    <property type="molecule type" value="Genomic_DNA"/>
</dbReference>
<dbReference type="Gene3D" id="3.30.200.20">
    <property type="entry name" value="Phosphorylase Kinase, domain 1"/>
    <property type="match status" value="1"/>
</dbReference>
<evidence type="ECO:0000256" key="13">
    <source>
        <dbReference type="ARBA" id="ARBA00047899"/>
    </source>
</evidence>
<feature type="domain" description="Protein kinase" evidence="18">
    <location>
        <begin position="78"/>
        <end position="355"/>
    </location>
</feature>
<comment type="caution">
    <text evidence="20">The sequence shown here is derived from an EMBL/GenBank/DDBJ whole genome shotgun (WGS) entry which is preliminary data.</text>
</comment>
<keyword evidence="10" id="KW-0611">Plant defense</keyword>
<dbReference type="GO" id="GO:0031349">
    <property type="term" value="P:positive regulation of defense response"/>
    <property type="evidence" value="ECO:0007669"/>
    <property type="project" value="UniProtKB-ARBA"/>
</dbReference>
<dbReference type="InterPro" id="IPR008271">
    <property type="entry name" value="Ser/Thr_kinase_AS"/>
</dbReference>
<keyword evidence="9 20" id="KW-0418">Kinase</keyword>
<sequence length="386" mass="43136">MVWFLCSGEPSTKSKKKEQITQSPVEEPKQKEKPPLEVKRQVSARPRKEVLDESSSESEHIAAQTFTFRELAIATRNFRADCFLGEGGFGRVYKGRLDGINQTVAIKQLDRNGLQGNREFLVEVLMLSLLHHTNLVNLIGYCADGDQRLLVYEYMPLGSLEDHLHDLISDKRRLDWNTRMKIAAGAAKGLEYLHDKANPPVIYRDLKCSNILLGEDFHPKLSDFGLAKLGPVGDKTHVSTRVMGTYGYCAPEYAMTGQLTLKSDVYSFGVVLLEIITGRKAIDNARAPGEHNLVAWARPLFKDRRKFPHMADPLLQGQYPMRGLYQALAVAAMCVQEQPTMRPLIADVVTALTYLASQAHSPEAHTGYNSSRSTTPATPPRSRRDG</sequence>
<feature type="compositionally biased region" description="Basic and acidic residues" evidence="17">
    <location>
        <begin position="26"/>
        <end position="51"/>
    </location>
</feature>
<dbReference type="EC" id="2.7.11.1" evidence="3"/>
<feature type="compositionally biased region" description="Polar residues" evidence="17">
    <location>
        <begin position="367"/>
        <end position="376"/>
    </location>
</feature>
<dbReference type="SMART" id="SM00220">
    <property type="entry name" value="S_TKc"/>
    <property type="match status" value="1"/>
</dbReference>
<dbReference type="GO" id="GO:0005524">
    <property type="term" value="F:ATP binding"/>
    <property type="evidence" value="ECO:0007669"/>
    <property type="project" value="UniProtKB-UniRule"/>
</dbReference>
<evidence type="ECO:0000256" key="2">
    <source>
        <dbReference type="ARBA" id="ARBA00008684"/>
    </source>
</evidence>
<comment type="catalytic activity">
    <reaction evidence="13">
        <text>L-threonyl-[protein] + ATP = O-phospho-L-threonyl-[protein] + ADP + H(+)</text>
        <dbReference type="Rhea" id="RHEA:46608"/>
        <dbReference type="Rhea" id="RHEA-COMP:11060"/>
        <dbReference type="Rhea" id="RHEA-COMP:11605"/>
        <dbReference type="ChEBI" id="CHEBI:15378"/>
        <dbReference type="ChEBI" id="CHEBI:30013"/>
        <dbReference type="ChEBI" id="CHEBI:30616"/>
        <dbReference type="ChEBI" id="CHEBI:61977"/>
        <dbReference type="ChEBI" id="CHEBI:456216"/>
        <dbReference type="EC" id="2.7.11.1"/>
    </reaction>
</comment>
<keyword evidence="11 15" id="KW-0067">ATP-binding</keyword>
<dbReference type="EMBL" id="JANAVB010044620">
    <property type="protein sequence ID" value="KAJ6791127.1"/>
    <property type="molecule type" value="Genomic_DNA"/>
</dbReference>
<dbReference type="GO" id="GO:0045088">
    <property type="term" value="P:regulation of innate immune response"/>
    <property type="evidence" value="ECO:0007669"/>
    <property type="project" value="UniProtKB-ARBA"/>
</dbReference>
<feature type="region of interest" description="Disordered" evidence="17">
    <location>
        <begin position="363"/>
        <end position="386"/>
    </location>
</feature>
<dbReference type="InterPro" id="IPR011009">
    <property type="entry name" value="Kinase-like_dom_sf"/>
</dbReference>
<evidence type="ECO:0000256" key="8">
    <source>
        <dbReference type="ARBA" id="ARBA00022741"/>
    </source>
</evidence>
<name>A0AAX6GS69_IRIPA</name>
<evidence type="ECO:0000256" key="4">
    <source>
        <dbReference type="ARBA" id="ARBA00022475"/>
    </source>
</evidence>
<feature type="region of interest" description="Disordered" evidence="17">
    <location>
        <begin position="1"/>
        <end position="56"/>
    </location>
</feature>
<dbReference type="PROSITE" id="PS00107">
    <property type="entry name" value="PROTEIN_KINASE_ATP"/>
    <property type="match status" value="1"/>
</dbReference>
<protein>
    <recommendedName>
        <fullName evidence="3">non-specific serine/threonine protein kinase</fullName>
        <ecNumber evidence="3">2.7.11.1</ecNumber>
    </recommendedName>
</protein>
<evidence type="ECO:0000256" key="6">
    <source>
        <dbReference type="ARBA" id="ARBA00022553"/>
    </source>
</evidence>
<dbReference type="CDD" id="cd14066">
    <property type="entry name" value="STKc_IRAK"/>
    <property type="match status" value="1"/>
</dbReference>
<evidence type="ECO:0000313" key="21">
    <source>
        <dbReference type="Proteomes" id="UP001140949"/>
    </source>
</evidence>
<dbReference type="AlphaFoldDB" id="A0AAX6GS69"/>
<evidence type="ECO:0000256" key="10">
    <source>
        <dbReference type="ARBA" id="ARBA00022821"/>
    </source>
</evidence>
<keyword evidence="7" id="KW-0808">Transferase</keyword>
<evidence type="ECO:0000259" key="18">
    <source>
        <dbReference type="PROSITE" id="PS50011"/>
    </source>
</evidence>
<keyword evidence="8 15" id="KW-0547">Nucleotide-binding</keyword>
<reference evidence="20" key="2">
    <citation type="submission" date="2023-04" db="EMBL/GenBank/DDBJ databases">
        <authorList>
            <person name="Bruccoleri R.E."/>
            <person name="Oakeley E.J."/>
            <person name="Faust A.-M."/>
            <person name="Dessus-Babus S."/>
            <person name="Altorfer M."/>
            <person name="Burckhardt D."/>
            <person name="Oertli M."/>
            <person name="Naumann U."/>
            <person name="Petersen F."/>
            <person name="Wong J."/>
        </authorList>
    </citation>
    <scope>NUCLEOTIDE SEQUENCE</scope>
    <source>
        <strain evidence="20">GSM-AAB239-AS_SAM_17_03QT</strain>
        <tissue evidence="20">Leaf</tissue>
    </source>
</reference>
<keyword evidence="6" id="KW-0597">Phosphoprotein</keyword>
<evidence type="ECO:0000256" key="1">
    <source>
        <dbReference type="ARBA" id="ARBA00004236"/>
    </source>
</evidence>
<proteinExistence type="inferred from homology"/>
<dbReference type="Pfam" id="PF07714">
    <property type="entry name" value="PK_Tyr_Ser-Thr"/>
    <property type="match status" value="1"/>
</dbReference>
<dbReference type="FunFam" id="1.10.510.10:FF:000032">
    <property type="entry name" value="Serine/threonine-protein kinase PBS1"/>
    <property type="match status" value="1"/>
</dbReference>
<evidence type="ECO:0000256" key="16">
    <source>
        <dbReference type="RuleBase" id="RU000304"/>
    </source>
</evidence>
<dbReference type="FunFam" id="3.30.200.20:FF:000248">
    <property type="entry name" value="Serine/threonine-protein kinase PBS1"/>
    <property type="match status" value="1"/>
</dbReference>
<dbReference type="PANTHER" id="PTHR47985:SF23">
    <property type="entry name" value="OS07G0695300 PROTEIN"/>
    <property type="match status" value="1"/>
</dbReference>
<evidence type="ECO:0000313" key="19">
    <source>
        <dbReference type="EMBL" id="KAJ6791127.1"/>
    </source>
</evidence>
<evidence type="ECO:0000256" key="17">
    <source>
        <dbReference type="SAM" id="MobiDB-lite"/>
    </source>
</evidence>
<comment type="catalytic activity">
    <reaction evidence="14">
        <text>L-seryl-[protein] + ATP = O-phospho-L-seryl-[protein] + ADP + H(+)</text>
        <dbReference type="Rhea" id="RHEA:17989"/>
        <dbReference type="Rhea" id="RHEA-COMP:9863"/>
        <dbReference type="Rhea" id="RHEA-COMP:11604"/>
        <dbReference type="ChEBI" id="CHEBI:15378"/>
        <dbReference type="ChEBI" id="CHEBI:29999"/>
        <dbReference type="ChEBI" id="CHEBI:30616"/>
        <dbReference type="ChEBI" id="CHEBI:83421"/>
        <dbReference type="ChEBI" id="CHEBI:456216"/>
        <dbReference type="EC" id="2.7.11.1"/>
    </reaction>
</comment>
<gene>
    <name evidence="19" type="ORF">M6B38_245655</name>
    <name evidence="20" type="ORF">M6B38_348780</name>
</gene>
<evidence type="ECO:0000256" key="12">
    <source>
        <dbReference type="ARBA" id="ARBA00023136"/>
    </source>
</evidence>
<keyword evidence="12" id="KW-0472">Membrane</keyword>
<dbReference type="GO" id="GO:0005886">
    <property type="term" value="C:plasma membrane"/>
    <property type="evidence" value="ECO:0007669"/>
    <property type="project" value="UniProtKB-SubCell"/>
</dbReference>
<organism evidence="20 21">
    <name type="scientific">Iris pallida</name>
    <name type="common">Sweet iris</name>
    <dbReference type="NCBI Taxonomy" id="29817"/>
    <lineage>
        <taxon>Eukaryota</taxon>
        <taxon>Viridiplantae</taxon>
        <taxon>Streptophyta</taxon>
        <taxon>Embryophyta</taxon>
        <taxon>Tracheophyta</taxon>
        <taxon>Spermatophyta</taxon>
        <taxon>Magnoliopsida</taxon>
        <taxon>Liliopsida</taxon>
        <taxon>Asparagales</taxon>
        <taxon>Iridaceae</taxon>
        <taxon>Iridoideae</taxon>
        <taxon>Irideae</taxon>
        <taxon>Iris</taxon>
    </lineage>
</organism>
<comment type="subcellular location">
    <subcellularLocation>
        <location evidence="1">Cell membrane</location>
    </subcellularLocation>
</comment>
<dbReference type="PROSITE" id="PS50011">
    <property type="entry name" value="PROTEIN_KINASE_DOM"/>
    <property type="match status" value="1"/>
</dbReference>
<dbReference type="SUPFAM" id="SSF56112">
    <property type="entry name" value="Protein kinase-like (PK-like)"/>
    <property type="match status" value="1"/>
</dbReference>
<evidence type="ECO:0000313" key="20">
    <source>
        <dbReference type="EMBL" id="KAJ6831414.1"/>
    </source>
</evidence>